<dbReference type="RefSeq" id="WP_029252598.1">
    <property type="nucleotide sequence ID" value="NZ_LT629776.1"/>
</dbReference>
<dbReference type="Pfam" id="PF11248">
    <property type="entry name" value="DUF3046"/>
    <property type="match status" value="1"/>
</dbReference>
<dbReference type="eggNOG" id="ENOG50332PZ">
    <property type="taxonomic scope" value="Bacteria"/>
</dbReference>
<evidence type="ECO:0000313" key="2">
    <source>
        <dbReference type="Proteomes" id="UP000185663"/>
    </source>
</evidence>
<reference evidence="1 2" key="1">
    <citation type="submission" date="2016-10" db="EMBL/GenBank/DDBJ databases">
        <authorList>
            <person name="de Groot N.N."/>
        </authorList>
    </citation>
    <scope>NUCLEOTIDE SEQUENCE [LARGE SCALE GENOMIC DNA]</scope>
    <source>
        <strain evidence="1 2">DSM 22126</strain>
    </source>
</reference>
<accession>A0A1H1TVR1</accession>
<dbReference type="Proteomes" id="UP000185663">
    <property type="component" value="Chromosome I"/>
</dbReference>
<keyword evidence="2" id="KW-1185">Reference proteome</keyword>
<dbReference type="InterPro" id="IPR021408">
    <property type="entry name" value="DUF3046"/>
</dbReference>
<protein>
    <recommendedName>
        <fullName evidence="3">DUF3046 domain-containing protein</fullName>
    </recommendedName>
</protein>
<evidence type="ECO:0008006" key="3">
    <source>
        <dbReference type="Google" id="ProtNLM"/>
    </source>
</evidence>
<gene>
    <name evidence="1" type="ORF">SAMN04489860_2015</name>
</gene>
<evidence type="ECO:0000313" key="1">
    <source>
        <dbReference type="EMBL" id="SDS64290.1"/>
    </source>
</evidence>
<name>A0A1H1TVR1_9CELL</name>
<sequence length="82" mass="9130">MRYREFWQLVDEVFGADYGRVLASDHSLNDLGSRTAVAALDDGEEPRVVWHALCNALQVPESDRWGVDEFRQAPPQPGSAAS</sequence>
<organism evidence="1 2">
    <name type="scientific">Paraoerskovia marina</name>
    <dbReference type="NCBI Taxonomy" id="545619"/>
    <lineage>
        <taxon>Bacteria</taxon>
        <taxon>Bacillati</taxon>
        <taxon>Actinomycetota</taxon>
        <taxon>Actinomycetes</taxon>
        <taxon>Micrococcales</taxon>
        <taxon>Cellulomonadaceae</taxon>
        <taxon>Paraoerskovia</taxon>
    </lineage>
</organism>
<dbReference type="EMBL" id="LT629776">
    <property type="protein sequence ID" value="SDS64290.1"/>
    <property type="molecule type" value="Genomic_DNA"/>
</dbReference>
<dbReference type="AlphaFoldDB" id="A0A1H1TVR1"/>
<proteinExistence type="predicted"/>
<dbReference type="STRING" id="545619.SAMN04489860_2015"/>